<dbReference type="Proteomes" id="UP000622552">
    <property type="component" value="Unassembled WGS sequence"/>
</dbReference>
<proteinExistence type="predicted"/>
<gene>
    <name evidence="3" type="ORF">IW245_005261</name>
</gene>
<dbReference type="AlphaFoldDB" id="A0A8J7KYA4"/>
<evidence type="ECO:0000313" key="4">
    <source>
        <dbReference type="Proteomes" id="UP000622552"/>
    </source>
</evidence>
<feature type="signal peptide" evidence="1">
    <location>
        <begin position="1"/>
        <end position="21"/>
    </location>
</feature>
<keyword evidence="4" id="KW-1185">Reference proteome</keyword>
<accession>A0A8J7KYA4</accession>
<evidence type="ECO:0000259" key="2">
    <source>
        <dbReference type="Pfam" id="PF13349"/>
    </source>
</evidence>
<dbReference type="InterPro" id="IPR025164">
    <property type="entry name" value="Toastrack_DUF4097"/>
</dbReference>
<sequence>MTKLRNVAVGVIALLSVGALAACGLDDLTENREENAYEVTDAVTKLDIQAQAGAVTVRAGTGPIKVKEILRYNGSKPKATHVVADGTLRLVDGGCSGIRNCGVEYEVTVPATLGVTVKTSAGAVDASGLSGEVSLETNAGSVEALTMGTKKLRIRSDAGRIRAEFTVVPDDVDVQTSAGSVAVVVPSGSTYAVDAKTSAGSRDITVQTDPASGHKIRAETSAGKIEVRNG</sequence>
<feature type="domain" description="DUF4097" evidence="2">
    <location>
        <begin position="112"/>
        <end position="227"/>
    </location>
</feature>
<dbReference type="Pfam" id="PF13349">
    <property type="entry name" value="DUF4097"/>
    <property type="match status" value="1"/>
</dbReference>
<organism evidence="3 4">
    <name type="scientific">Longispora fulva</name>
    <dbReference type="NCBI Taxonomy" id="619741"/>
    <lineage>
        <taxon>Bacteria</taxon>
        <taxon>Bacillati</taxon>
        <taxon>Actinomycetota</taxon>
        <taxon>Actinomycetes</taxon>
        <taxon>Micromonosporales</taxon>
        <taxon>Micromonosporaceae</taxon>
        <taxon>Longispora</taxon>
    </lineage>
</organism>
<dbReference type="RefSeq" id="WP_197005761.1">
    <property type="nucleotide sequence ID" value="NZ_BONS01000011.1"/>
</dbReference>
<dbReference type="PROSITE" id="PS51257">
    <property type="entry name" value="PROKAR_LIPOPROTEIN"/>
    <property type="match status" value="1"/>
</dbReference>
<comment type="caution">
    <text evidence="3">The sequence shown here is derived from an EMBL/GenBank/DDBJ whole genome shotgun (WGS) entry which is preliminary data.</text>
</comment>
<evidence type="ECO:0000256" key="1">
    <source>
        <dbReference type="SAM" id="SignalP"/>
    </source>
</evidence>
<reference evidence="3" key="1">
    <citation type="submission" date="2020-11" db="EMBL/GenBank/DDBJ databases">
        <title>Sequencing the genomes of 1000 actinobacteria strains.</title>
        <authorList>
            <person name="Klenk H.-P."/>
        </authorList>
    </citation>
    <scope>NUCLEOTIDE SEQUENCE</scope>
    <source>
        <strain evidence="3">DSM 45356</strain>
    </source>
</reference>
<name>A0A8J7KYA4_9ACTN</name>
<evidence type="ECO:0000313" key="3">
    <source>
        <dbReference type="EMBL" id="MBG6139067.1"/>
    </source>
</evidence>
<feature type="chain" id="PRO_5035326729" evidence="1">
    <location>
        <begin position="22"/>
        <end position="230"/>
    </location>
</feature>
<dbReference type="EMBL" id="JADOUF010000001">
    <property type="protein sequence ID" value="MBG6139067.1"/>
    <property type="molecule type" value="Genomic_DNA"/>
</dbReference>
<protein>
    <submittedName>
        <fullName evidence="3">DUF4097 and DUF4098 domain-containing protein YvlB</fullName>
    </submittedName>
</protein>
<keyword evidence="1" id="KW-0732">Signal</keyword>